<keyword evidence="2" id="KW-1185">Reference proteome</keyword>
<reference evidence="2" key="1">
    <citation type="journal article" date="2019" name="Microbiology">
        <title>Complete Genome Sequence of an Uncultured Bacterium of the Candidate Phylum Bipolaricaulota.</title>
        <authorList>
            <person name="Kadnikov V.V."/>
            <person name="Mardanov A.V."/>
            <person name="Beletsky A.V."/>
            <person name="Frank Y.A."/>
            <person name="Karnachuk O.V."/>
            <person name="Ravin N.V."/>
        </authorList>
    </citation>
    <scope>NUCLEOTIDE SEQUENCE [LARGE SCALE GENOMIC DNA]</scope>
</reference>
<gene>
    <name evidence="1" type="ORF">SYNTR_0024</name>
</gene>
<proteinExistence type="predicted"/>
<accession>A0A6I6D7I4</accession>
<organism evidence="1 2">
    <name type="scientific">Candidatus Syntrophocurvum alkaliphilum</name>
    <dbReference type="NCBI Taxonomy" id="2293317"/>
    <lineage>
        <taxon>Bacteria</taxon>
        <taxon>Bacillati</taxon>
        <taxon>Bacillota</taxon>
        <taxon>Clostridia</taxon>
        <taxon>Eubacteriales</taxon>
        <taxon>Syntrophomonadaceae</taxon>
        <taxon>Candidatus Syntrophocurvum</taxon>
    </lineage>
</organism>
<dbReference type="AlphaFoldDB" id="A0A6I6D7I4"/>
<dbReference type="Proteomes" id="UP000426444">
    <property type="component" value="Chromosome"/>
</dbReference>
<dbReference type="KEGG" id="salq:SYNTR_0024"/>
<sequence>MLKNKFIFNFNHYYIIVFINTKKDMLFLQSFLLITFRRNHGYVPF</sequence>
<evidence type="ECO:0000313" key="2">
    <source>
        <dbReference type="Proteomes" id="UP000426444"/>
    </source>
</evidence>
<protein>
    <submittedName>
        <fullName evidence="1">Uncharacterized protein</fullName>
    </submittedName>
</protein>
<dbReference type="EMBL" id="CP046457">
    <property type="protein sequence ID" value="QGT98617.1"/>
    <property type="molecule type" value="Genomic_DNA"/>
</dbReference>
<name>A0A6I6D7I4_9FIRM</name>
<evidence type="ECO:0000313" key="1">
    <source>
        <dbReference type="EMBL" id="QGT98617.1"/>
    </source>
</evidence>